<evidence type="ECO:0000256" key="6">
    <source>
        <dbReference type="ARBA" id="ARBA00022679"/>
    </source>
</evidence>
<gene>
    <name evidence="15" type="ORF">LACBIDRAFT_304384</name>
</gene>
<comment type="subcellular location">
    <subcellularLocation>
        <location evidence="1">Golgi apparatus membrane</location>
        <topology evidence="1">Single-pass type II membrane protein</topology>
    </subcellularLocation>
</comment>
<organism evidence="16">
    <name type="scientific">Laccaria bicolor (strain S238N-H82 / ATCC MYA-4686)</name>
    <name type="common">Bicoloured deceiver</name>
    <name type="synonym">Laccaria laccata var. bicolor</name>
    <dbReference type="NCBI Taxonomy" id="486041"/>
    <lineage>
        <taxon>Eukaryota</taxon>
        <taxon>Fungi</taxon>
        <taxon>Dikarya</taxon>
        <taxon>Basidiomycota</taxon>
        <taxon>Agaricomycotina</taxon>
        <taxon>Agaricomycetes</taxon>
        <taxon>Agaricomycetidae</taxon>
        <taxon>Agaricales</taxon>
        <taxon>Agaricineae</taxon>
        <taxon>Hydnangiaceae</taxon>
        <taxon>Laccaria</taxon>
    </lineage>
</organism>
<protein>
    <recommendedName>
        <fullName evidence="4">alpha-1,6-mannosyl-glycoprotein 6-beta-N-acetylglucosaminyltransferase</fullName>
        <ecNumber evidence="4">2.4.1.155</ecNumber>
    </recommendedName>
</protein>
<evidence type="ECO:0000256" key="2">
    <source>
        <dbReference type="ARBA" id="ARBA00004922"/>
    </source>
</evidence>
<dbReference type="STRING" id="486041.B0DLI7"/>
<accession>B0DLI7</accession>
<dbReference type="PANTHER" id="PTHR15075:SF2">
    <property type="entry name" value="ALPHA-1,6-MANNOSYLGLYCOPROTEIN 6-BETA-N-ACETYLGLUCOSAMINYLTRANSFERASE"/>
    <property type="match status" value="1"/>
</dbReference>
<dbReference type="AlphaFoldDB" id="B0DLI7"/>
<comment type="catalytic activity">
    <reaction evidence="13">
        <text>N(4)-{beta-D-GlcNAc-(1-&gt;2)-[beta-D-GlcNAc-(1-&gt;4)]-alpha-D-Man-(1-&gt;3)-[beta-D-GlcNAc-(1-&gt;2)-alpha-D-Man-(1-&gt;6)]-beta-D-Man-(1-&gt;4)-beta-D-GlcNAc-(1-&gt;4)-beta-D-GlcNAc}-L-asparaginyl-[protein] + UDP-N-acetyl-alpha-D-glucosamine = N(4)-{beta-D-GlcNAc-(1-&gt;2)-[beta-D-GlcNAc-(1-&gt;4)]-alpha-D-Man-(1-&gt;3)-[beta-D-GlcNAc-(1-&gt;2)-[beta-D-GlcNAc-(1-&gt;6)]-alpha-D-Man-(1-&gt;6)]-beta-D-Man-(1-&gt;4)-beta-D-GlcNAc-(1-&gt;4)-beta-D-GlcNAc}-L-asparaginyl-[protein] + UDP + H(+)</text>
        <dbReference type="Rhea" id="RHEA:16921"/>
        <dbReference type="Rhea" id="RHEA-COMP:14374"/>
        <dbReference type="Rhea" id="RHEA-COMP:14377"/>
        <dbReference type="ChEBI" id="CHEBI:15378"/>
        <dbReference type="ChEBI" id="CHEBI:57705"/>
        <dbReference type="ChEBI" id="CHEBI:58223"/>
        <dbReference type="ChEBI" id="CHEBI:139507"/>
        <dbReference type="ChEBI" id="CHEBI:139510"/>
        <dbReference type="EC" id="2.4.1.155"/>
    </reaction>
</comment>
<evidence type="ECO:0000313" key="15">
    <source>
        <dbReference type="EMBL" id="EDR04576.1"/>
    </source>
</evidence>
<evidence type="ECO:0000256" key="10">
    <source>
        <dbReference type="ARBA" id="ARBA00023034"/>
    </source>
</evidence>
<dbReference type="Pfam" id="PF15024">
    <property type="entry name" value="Glyco_transf_18"/>
    <property type="match status" value="1"/>
</dbReference>
<dbReference type="EC" id="2.4.1.155" evidence="4"/>
<dbReference type="InParanoid" id="B0DLI7"/>
<keyword evidence="8" id="KW-0735">Signal-anchor</keyword>
<evidence type="ECO:0000256" key="3">
    <source>
        <dbReference type="ARBA" id="ARBA00007477"/>
    </source>
</evidence>
<evidence type="ECO:0000313" key="16">
    <source>
        <dbReference type="Proteomes" id="UP000001194"/>
    </source>
</evidence>
<dbReference type="PANTHER" id="PTHR15075">
    <property type="entry name" value="ALPHA-MANNOSIDE BETA-1,6-N-ACETYLGLUCOSAMINYLTRANSFERASE"/>
    <property type="match status" value="1"/>
</dbReference>
<keyword evidence="9" id="KW-1133">Transmembrane helix</keyword>
<sequence>MSSKNTLWVRILILIVATVFLATLFHQARFGNWKSLTNNFRKNSAPLPAASTERYRESPPSLEAHFVPPDLERQDYREWNARTLRDLHSCIALDNCGPNQRKVALLAAHWFQQAVVHGFKGGEGIWGVSVYKNLRRLGYTTLFATSFGRTHYYVFQDQSLMSLAEEALFQYRMFPDLVKVVIRNRAGECHKDPQCVKSPSNPTGIPAWKIFDFEFFPSHGWHGGASLLKGKWILSANPDDLYHGEAPSPIQYLGYSIEEACSAIPVKPLSERADQVWILMKEIYYIYNIDDFAWNRSYFSLAFQEIGTKFVGGWDMNQHYNWDPEEQGEMVTIEDREHGVINNGILTQSEFKHQVGNSRMMIGVGSPWWSPSPYDALCQGVPFLNPIKSYDHSDPWNKTKWYYSQHPSLTRYDPPYVYNVHYQDYAGFVNAVKAASTTEIGRFIPEHMTETAVQDRLVLLMETDWKTRAEVLLAERLKEGGDAYVFEI</sequence>
<keyword evidence="7" id="KW-0812">Transmembrane</keyword>
<dbReference type="GO" id="GO:0006487">
    <property type="term" value="P:protein N-linked glycosylation"/>
    <property type="evidence" value="ECO:0007669"/>
    <property type="project" value="TreeGrafter"/>
</dbReference>
<feature type="domain" description="Glycosyltransferase family 18 catalytic" evidence="14">
    <location>
        <begin position="339"/>
        <end position="463"/>
    </location>
</feature>
<keyword evidence="5" id="KW-0328">Glycosyltransferase</keyword>
<name>B0DLI7_LACBS</name>
<keyword evidence="12" id="KW-0325">Glycoprotein</keyword>
<keyword evidence="11" id="KW-0472">Membrane</keyword>
<dbReference type="GO" id="GO:0030144">
    <property type="term" value="F:alpha-1,6-mannosylglycoprotein 6-beta-N-acetylglucosaminyltransferase activity"/>
    <property type="evidence" value="ECO:0007669"/>
    <property type="project" value="UniProtKB-EC"/>
</dbReference>
<dbReference type="OrthoDB" id="2113294at2759"/>
<keyword evidence="6" id="KW-0808">Transferase</keyword>
<dbReference type="Proteomes" id="UP000001194">
    <property type="component" value="Unassembled WGS sequence"/>
</dbReference>
<dbReference type="InterPro" id="IPR052105">
    <property type="entry name" value="MGAT5_Glycosyltransferase"/>
</dbReference>
<dbReference type="GeneID" id="6080425"/>
<evidence type="ECO:0000256" key="11">
    <source>
        <dbReference type="ARBA" id="ARBA00023136"/>
    </source>
</evidence>
<evidence type="ECO:0000256" key="7">
    <source>
        <dbReference type="ARBA" id="ARBA00022692"/>
    </source>
</evidence>
<evidence type="ECO:0000256" key="12">
    <source>
        <dbReference type="ARBA" id="ARBA00023180"/>
    </source>
</evidence>
<dbReference type="UniPathway" id="UPA00378"/>
<evidence type="ECO:0000256" key="9">
    <source>
        <dbReference type="ARBA" id="ARBA00022989"/>
    </source>
</evidence>
<dbReference type="EMBL" id="DS547117">
    <property type="protein sequence ID" value="EDR04576.1"/>
    <property type="molecule type" value="Genomic_DNA"/>
</dbReference>
<evidence type="ECO:0000256" key="8">
    <source>
        <dbReference type="ARBA" id="ARBA00022968"/>
    </source>
</evidence>
<dbReference type="KEGG" id="lbc:LACBIDRAFT_304384"/>
<dbReference type="GO" id="GO:0000139">
    <property type="term" value="C:Golgi membrane"/>
    <property type="evidence" value="ECO:0007669"/>
    <property type="project" value="UniProtKB-SubCell"/>
</dbReference>
<dbReference type="RefSeq" id="XP_001884748.1">
    <property type="nucleotide sequence ID" value="XM_001884713.1"/>
</dbReference>
<dbReference type="InterPro" id="IPR026116">
    <property type="entry name" value="GT18_cat"/>
</dbReference>
<dbReference type="HOGENOM" id="CLU_033184_0_0_1"/>
<keyword evidence="16" id="KW-1185">Reference proteome</keyword>
<proteinExistence type="inferred from homology"/>
<evidence type="ECO:0000256" key="5">
    <source>
        <dbReference type="ARBA" id="ARBA00022676"/>
    </source>
</evidence>
<evidence type="ECO:0000259" key="14">
    <source>
        <dbReference type="Pfam" id="PF15024"/>
    </source>
</evidence>
<evidence type="ECO:0000256" key="1">
    <source>
        <dbReference type="ARBA" id="ARBA00004323"/>
    </source>
</evidence>
<evidence type="ECO:0000256" key="13">
    <source>
        <dbReference type="ARBA" id="ARBA00048243"/>
    </source>
</evidence>
<reference evidence="15 16" key="1">
    <citation type="journal article" date="2008" name="Nature">
        <title>The genome of Laccaria bicolor provides insights into mycorrhizal symbiosis.</title>
        <authorList>
            <person name="Martin F."/>
            <person name="Aerts A."/>
            <person name="Ahren D."/>
            <person name="Brun A."/>
            <person name="Danchin E.G.J."/>
            <person name="Duchaussoy F."/>
            <person name="Gibon J."/>
            <person name="Kohler A."/>
            <person name="Lindquist E."/>
            <person name="Pereda V."/>
            <person name="Salamov A."/>
            <person name="Shapiro H.J."/>
            <person name="Wuyts J."/>
            <person name="Blaudez D."/>
            <person name="Buee M."/>
            <person name="Brokstein P."/>
            <person name="Canbaeck B."/>
            <person name="Cohen D."/>
            <person name="Courty P.E."/>
            <person name="Coutinho P.M."/>
            <person name="Delaruelle C."/>
            <person name="Detter J.C."/>
            <person name="Deveau A."/>
            <person name="DiFazio S."/>
            <person name="Duplessis S."/>
            <person name="Fraissinet-Tachet L."/>
            <person name="Lucic E."/>
            <person name="Frey-Klett P."/>
            <person name="Fourrey C."/>
            <person name="Feussner I."/>
            <person name="Gay G."/>
            <person name="Grimwood J."/>
            <person name="Hoegger P.J."/>
            <person name="Jain P."/>
            <person name="Kilaru S."/>
            <person name="Labbe J."/>
            <person name="Lin Y.C."/>
            <person name="Legue V."/>
            <person name="Le Tacon F."/>
            <person name="Marmeisse R."/>
            <person name="Melayah D."/>
            <person name="Montanini B."/>
            <person name="Muratet M."/>
            <person name="Nehls U."/>
            <person name="Niculita-Hirzel H."/>
            <person name="Oudot-Le Secq M.P."/>
            <person name="Peter M."/>
            <person name="Quesneville H."/>
            <person name="Rajashekar B."/>
            <person name="Reich M."/>
            <person name="Rouhier N."/>
            <person name="Schmutz J."/>
            <person name="Yin T."/>
            <person name="Chalot M."/>
            <person name="Henrissat B."/>
            <person name="Kuees U."/>
            <person name="Lucas S."/>
            <person name="Van de Peer Y."/>
            <person name="Podila G.K."/>
            <person name="Polle A."/>
            <person name="Pukkila P.J."/>
            <person name="Richardson P.M."/>
            <person name="Rouze P."/>
            <person name="Sanders I.R."/>
            <person name="Stajich J.E."/>
            <person name="Tunlid A."/>
            <person name="Tuskan G."/>
            <person name="Grigoriev I.V."/>
        </authorList>
    </citation>
    <scope>NUCLEOTIDE SEQUENCE [LARGE SCALE GENOMIC DNA]</scope>
    <source>
        <strain evidence="16">S238N-H82 / ATCC MYA-4686</strain>
    </source>
</reference>
<evidence type="ECO:0000256" key="4">
    <source>
        <dbReference type="ARBA" id="ARBA00012671"/>
    </source>
</evidence>
<comment type="pathway">
    <text evidence="2">Protein modification; protein glycosylation.</text>
</comment>
<comment type="similarity">
    <text evidence="3">Belongs to the glycosyltransferase 18 family.</text>
</comment>
<keyword evidence="10" id="KW-0333">Golgi apparatus</keyword>